<protein>
    <submittedName>
        <fullName evidence="2">Prepilin-type N-terminal cleavage/methylation domain-containing protein</fullName>
    </submittedName>
</protein>
<name>A0ABY2JFQ1_9MICO</name>
<keyword evidence="1" id="KW-0472">Membrane</keyword>
<proteinExistence type="predicted"/>
<evidence type="ECO:0000313" key="3">
    <source>
        <dbReference type="Proteomes" id="UP000297853"/>
    </source>
</evidence>
<keyword evidence="3" id="KW-1185">Reference proteome</keyword>
<evidence type="ECO:0000256" key="1">
    <source>
        <dbReference type="SAM" id="Phobius"/>
    </source>
</evidence>
<comment type="caution">
    <text evidence="2">The sequence shown here is derived from an EMBL/GenBank/DDBJ whole genome shotgun (WGS) entry which is preliminary data.</text>
</comment>
<organism evidence="2 3">
    <name type="scientific">Cryobacterium sinapicolor</name>
    <dbReference type="NCBI Taxonomy" id="1259236"/>
    <lineage>
        <taxon>Bacteria</taxon>
        <taxon>Bacillati</taxon>
        <taxon>Actinomycetota</taxon>
        <taxon>Actinomycetes</taxon>
        <taxon>Micrococcales</taxon>
        <taxon>Microbacteriaceae</taxon>
        <taxon>Cryobacterium</taxon>
    </lineage>
</organism>
<dbReference type="Proteomes" id="UP000297853">
    <property type="component" value="Unassembled WGS sequence"/>
</dbReference>
<gene>
    <name evidence="2" type="ORF">E3T28_01890</name>
</gene>
<dbReference type="Pfam" id="PF07963">
    <property type="entry name" value="N_methyl"/>
    <property type="match status" value="1"/>
</dbReference>
<reference evidence="2 3" key="1">
    <citation type="submission" date="2019-03" db="EMBL/GenBank/DDBJ databases">
        <title>Genomics of glacier-inhabiting Cryobacterium strains.</title>
        <authorList>
            <person name="Liu Q."/>
            <person name="Xin Y.-H."/>
        </authorList>
    </citation>
    <scope>NUCLEOTIDE SEQUENCE [LARGE SCALE GENOMIC DNA]</scope>
    <source>
        <strain evidence="2 3">TMT1-23-1</strain>
    </source>
</reference>
<dbReference type="InterPro" id="IPR012902">
    <property type="entry name" value="N_methyl_site"/>
</dbReference>
<keyword evidence="1" id="KW-1133">Transmembrane helix</keyword>
<evidence type="ECO:0000313" key="2">
    <source>
        <dbReference type="EMBL" id="TFD04809.1"/>
    </source>
</evidence>
<feature type="transmembrane region" description="Helical" evidence="1">
    <location>
        <begin position="55"/>
        <end position="77"/>
    </location>
</feature>
<keyword evidence="1" id="KW-0812">Transmembrane</keyword>
<dbReference type="EMBL" id="SOGQ01000012">
    <property type="protein sequence ID" value="TFD04809.1"/>
    <property type="molecule type" value="Genomic_DNA"/>
</dbReference>
<dbReference type="NCBIfam" id="TIGR02532">
    <property type="entry name" value="IV_pilin_GFxxxE"/>
    <property type="match status" value="1"/>
</dbReference>
<sequence>MPGRYCLPGCSAGQRRNHPRGHSIAHPRQSDYIRAARRGCAVIRRLHDSDRGFTLIELVVSLAIGVLGLVIVGGMLIGTMKAQSSVREAAQSSNTGQLVSKALTRDVRAARELRATPSSAGTCLLRLTVVDNALATPVSVRYVAWYFGNGEIRSTRSASAIAVPASPSDVATWTLFASGVSRANSTPVFSASGPQVVLSFRVAGSSGAPVLIQTTAASRQPMPTPGPGVSPPCS</sequence>
<accession>A0ABY2JFQ1</accession>